<proteinExistence type="predicted"/>
<gene>
    <name evidence="1" type="ORF">ALQ37_02810</name>
</gene>
<evidence type="ECO:0000313" key="1">
    <source>
        <dbReference type="EMBL" id="RMO62914.1"/>
    </source>
</evidence>
<comment type="caution">
    <text evidence="1">The sequence shown here is derived from an EMBL/GenBank/DDBJ whole genome shotgun (WGS) entry which is preliminary data.</text>
</comment>
<dbReference type="RefSeq" id="WP_181016487.1">
    <property type="nucleotide sequence ID" value="NZ_LJRP01000009.1"/>
</dbReference>
<sequence>MAPRLPQRTPTLPTDMDTRYACVNSDCPCSELEELDLDDHVNRSTWTCIECNCPVSVDMANDWGEKCTVYRYQAQQLKKRDYIYKGKNLVAVEVTGSSATDVEGRWYFALAGHKYEFVEPDRYYNCMPTGHHVR</sequence>
<dbReference type="AlphaFoldDB" id="A0A0Q0DAI4"/>
<accession>A0A0Q0DAI4</accession>
<dbReference type="Proteomes" id="UP000274541">
    <property type="component" value="Unassembled WGS sequence"/>
</dbReference>
<name>A0A0Q0DAI4_PSEAP</name>
<organism evidence="1 2">
    <name type="scientific">Pseudomonas syringae pv. aptata</name>
    <dbReference type="NCBI Taxonomy" id="83167"/>
    <lineage>
        <taxon>Bacteria</taxon>
        <taxon>Pseudomonadati</taxon>
        <taxon>Pseudomonadota</taxon>
        <taxon>Gammaproteobacteria</taxon>
        <taxon>Pseudomonadales</taxon>
        <taxon>Pseudomonadaceae</taxon>
        <taxon>Pseudomonas</taxon>
        <taxon>Pseudomonas syringae</taxon>
    </lineage>
</organism>
<protein>
    <submittedName>
        <fullName evidence="1">Uncharacterized protein</fullName>
    </submittedName>
</protein>
<evidence type="ECO:0000313" key="2">
    <source>
        <dbReference type="Proteomes" id="UP000274541"/>
    </source>
</evidence>
<dbReference type="EMBL" id="RBPX01000238">
    <property type="protein sequence ID" value="RMO62914.1"/>
    <property type="molecule type" value="Genomic_DNA"/>
</dbReference>
<reference evidence="1 2" key="1">
    <citation type="submission" date="2018-08" db="EMBL/GenBank/DDBJ databases">
        <title>Recombination of ecologically and evolutionarily significant loci maintains genetic cohesion in the Pseudomonas syringae species complex.</title>
        <authorList>
            <person name="Dillon M."/>
            <person name="Thakur S."/>
            <person name="Almeida R.N.D."/>
            <person name="Weir B.S."/>
            <person name="Guttman D.S."/>
        </authorList>
    </citation>
    <scope>NUCLEOTIDE SEQUENCE [LARGE SCALE GENOMIC DNA]</scope>
    <source>
        <strain evidence="1 2">ICMP 4388</strain>
    </source>
</reference>